<dbReference type="InterPro" id="IPR011042">
    <property type="entry name" value="6-blade_b-propeller_TolB-like"/>
</dbReference>
<dbReference type="Pfam" id="PF06977">
    <property type="entry name" value="SdiA-regulated"/>
    <property type="match status" value="1"/>
</dbReference>
<comment type="similarity">
    <text evidence="2">Belongs to the YjiK family.</text>
</comment>
<dbReference type="SUPFAM" id="SSF63825">
    <property type="entry name" value="YWTD domain"/>
    <property type="match status" value="1"/>
</dbReference>
<proteinExistence type="inferred from homology"/>
<evidence type="ECO:0000256" key="2">
    <source>
        <dbReference type="ARBA" id="ARBA00009852"/>
    </source>
</evidence>
<comment type="caution">
    <text evidence="5">The sequence shown here is derived from an EMBL/GenBank/DDBJ whole genome shotgun (WGS) entry which is preliminary data.</text>
</comment>
<sequence length="288" mass="32497">MNKIAIFIILGVFALVALIYYSFGGIAPNRDFPGANFVQIDKKWDMPIVLEEISGISWIDNQHIACVEDEEAIIFIYNTKTSQIDKQIVFGEDGDYEGITLVGKDAYVLRSDGVIFEVLNFQKDSLVVNEYSTGMSKEFEWEGIAWEKKRNRLLISIKNKADKNSKPIYAFNLKTKTVEEKPAYEIKFNDPAFKILELEINQQIIEPSEVTVHPITGDIYVLDATNPKLLILNSSGAIKKLHVLKEEQFGQPEGLTFDNQGHMYISNEGSGGLGNILKVTLDKKPEKK</sequence>
<evidence type="ECO:0008006" key="7">
    <source>
        <dbReference type="Google" id="ProtNLM"/>
    </source>
</evidence>
<dbReference type="AlphaFoldDB" id="A0A5C6ZYV1"/>
<comment type="subcellular location">
    <subcellularLocation>
        <location evidence="1">Cell membrane</location>
    </subcellularLocation>
</comment>
<evidence type="ECO:0000313" key="6">
    <source>
        <dbReference type="Proteomes" id="UP000321367"/>
    </source>
</evidence>
<organism evidence="5 6">
    <name type="scientific">Gillisia hiemivivida</name>
    <dbReference type="NCBI Taxonomy" id="291190"/>
    <lineage>
        <taxon>Bacteria</taxon>
        <taxon>Pseudomonadati</taxon>
        <taxon>Bacteroidota</taxon>
        <taxon>Flavobacteriia</taxon>
        <taxon>Flavobacteriales</taxon>
        <taxon>Flavobacteriaceae</taxon>
        <taxon>Gillisia</taxon>
    </lineage>
</organism>
<dbReference type="Proteomes" id="UP000321367">
    <property type="component" value="Unassembled WGS sequence"/>
</dbReference>
<dbReference type="Gene3D" id="2.120.10.30">
    <property type="entry name" value="TolB, C-terminal domain"/>
    <property type="match status" value="1"/>
</dbReference>
<dbReference type="RefSeq" id="WP_146931509.1">
    <property type="nucleotide sequence ID" value="NZ_CBCSHZ010000005.1"/>
</dbReference>
<evidence type="ECO:0000256" key="4">
    <source>
        <dbReference type="ARBA" id="ARBA00023136"/>
    </source>
</evidence>
<dbReference type="GO" id="GO:0005886">
    <property type="term" value="C:plasma membrane"/>
    <property type="evidence" value="ECO:0007669"/>
    <property type="project" value="UniProtKB-SubCell"/>
</dbReference>
<accession>A0A5C6ZYV1</accession>
<evidence type="ECO:0000256" key="1">
    <source>
        <dbReference type="ARBA" id="ARBA00004236"/>
    </source>
</evidence>
<reference evidence="5 6" key="1">
    <citation type="submission" date="2019-08" db="EMBL/GenBank/DDBJ databases">
        <title>Genome sequence of Gillisia hiemivivida IC154 (type strain).</title>
        <authorList>
            <person name="Bowman J.P."/>
        </authorList>
    </citation>
    <scope>NUCLEOTIDE SEQUENCE [LARGE SCALE GENOMIC DNA]</scope>
    <source>
        <strain evidence="5 6">IC154</strain>
    </source>
</reference>
<keyword evidence="6" id="KW-1185">Reference proteome</keyword>
<dbReference type="OrthoDB" id="5292493at2"/>
<evidence type="ECO:0000256" key="3">
    <source>
        <dbReference type="ARBA" id="ARBA00022475"/>
    </source>
</evidence>
<keyword evidence="4" id="KW-0472">Membrane</keyword>
<keyword evidence="3" id="KW-1003">Cell membrane</keyword>
<evidence type="ECO:0000313" key="5">
    <source>
        <dbReference type="EMBL" id="TXD94039.1"/>
    </source>
</evidence>
<gene>
    <name evidence="5" type="ORF">ES724_07165</name>
</gene>
<protein>
    <recommendedName>
        <fullName evidence="7">SdiA-regulated family protein</fullName>
    </recommendedName>
</protein>
<name>A0A5C6ZYV1_9FLAO</name>
<dbReference type="EMBL" id="VORY01000006">
    <property type="protein sequence ID" value="TXD94039.1"/>
    <property type="molecule type" value="Genomic_DNA"/>
</dbReference>
<dbReference type="InterPro" id="IPR009722">
    <property type="entry name" value="YjiK/CarP"/>
</dbReference>